<dbReference type="GO" id="GO:0016301">
    <property type="term" value="F:kinase activity"/>
    <property type="evidence" value="ECO:0007669"/>
    <property type="project" value="UniProtKB-KW"/>
</dbReference>
<sequence length="275" mass="30623">MDGKDNAMNAGAKDTDPGPEPYASMEEFDDHHGFIPVGDTGQPGAACDLQCRLDCLQTSERFHVRRFTRFNQYPNNEDGLPTVMRLMDGSHGRIRDVTDEIGLRHGTVFDLEPMRQAEPDNTHMMAGLLMHYQPDLWDTMAPDWDASSVCLCLFAHDLRAHALLTDVAFKAQPGVLAVELERAGIVLPVPCDSVINWETHGDHLGLFVYDGVAMERSMRRYPQYYNPMATPRPDEVERDIAASVAWLETLRDRLAAAPGTDRAADAAAQGKERPC</sequence>
<feature type="region of interest" description="Disordered" evidence="1">
    <location>
        <begin position="1"/>
        <end position="21"/>
    </location>
</feature>
<reference evidence="3 5" key="2">
    <citation type="submission" date="2018-12" db="EMBL/GenBank/DDBJ databases">
        <title>Unveiling genomic diversity among members of the Bifidobacterium pseudolongum species, a widely distributed gut commensal of the animal kingdom.</title>
        <authorList>
            <person name="Lugli G.A."/>
            <person name="Duranti S."/>
            <person name="Albert K."/>
            <person name="Mancabelli L."/>
            <person name="Napoli S."/>
            <person name="Viappiani A."/>
            <person name="Anzalone R."/>
            <person name="Longhi G."/>
            <person name="Milani C."/>
            <person name="Turroni F."/>
            <person name="Alessandri G."/>
            <person name="Sela D.A."/>
            <person name="Van Sinderen D."/>
            <person name="Ventura M."/>
        </authorList>
    </citation>
    <scope>NUCLEOTIDE SEQUENCE [LARGE SCALE GENOMIC DNA]</scope>
    <source>
        <strain evidence="3 5">2001B</strain>
    </source>
</reference>
<evidence type="ECO:0000313" key="4">
    <source>
        <dbReference type="Proteomes" id="UP000233783"/>
    </source>
</evidence>
<dbReference type="Proteomes" id="UP000293208">
    <property type="component" value="Unassembled WGS sequence"/>
</dbReference>
<name>A0A2N3QQ27_9BIFI</name>
<reference evidence="2 4" key="1">
    <citation type="submission" date="2017-10" db="EMBL/GenBank/DDBJ databases">
        <title>Bifidobacterium genomics.</title>
        <authorList>
            <person name="Lugli G.A."/>
            <person name="Milani C."/>
            <person name="Mancabelli L."/>
        </authorList>
    </citation>
    <scope>NUCLEOTIDE SEQUENCE [LARGE SCALE GENOMIC DNA]</scope>
    <source>
        <strain evidence="2 4">1744B</strain>
    </source>
</reference>
<dbReference type="EMBL" id="PCHB01000032">
    <property type="protein sequence ID" value="PKU93805.1"/>
    <property type="molecule type" value="Genomic_DNA"/>
</dbReference>
<accession>A0A2N3QQ27</accession>
<protein>
    <submittedName>
        <fullName evidence="2">Ribose-phosphate pyrophosphokinase</fullName>
    </submittedName>
</protein>
<gene>
    <name evidence="2" type="ORF">CQR56_1766</name>
    <name evidence="3" type="ORF">PG2001B_1724</name>
</gene>
<dbReference type="RefSeq" id="WP_101393949.1">
    <property type="nucleotide sequence ID" value="NZ_PCHB01000032.1"/>
</dbReference>
<comment type="caution">
    <text evidence="2">The sequence shown here is derived from an EMBL/GenBank/DDBJ whole genome shotgun (WGS) entry which is preliminary data.</text>
</comment>
<proteinExistence type="predicted"/>
<evidence type="ECO:0000313" key="5">
    <source>
        <dbReference type="Proteomes" id="UP000293208"/>
    </source>
</evidence>
<evidence type="ECO:0000313" key="3">
    <source>
        <dbReference type="EMBL" id="RYQ36241.1"/>
    </source>
</evidence>
<evidence type="ECO:0000256" key="1">
    <source>
        <dbReference type="SAM" id="MobiDB-lite"/>
    </source>
</evidence>
<keyword evidence="2" id="KW-0808">Transferase</keyword>
<dbReference type="AlphaFoldDB" id="A0A2N3QQ27"/>
<dbReference type="EMBL" id="RYUY01000017">
    <property type="protein sequence ID" value="RYQ36241.1"/>
    <property type="molecule type" value="Genomic_DNA"/>
</dbReference>
<evidence type="ECO:0000313" key="2">
    <source>
        <dbReference type="EMBL" id="PKU93805.1"/>
    </source>
</evidence>
<keyword evidence="2" id="KW-0418">Kinase</keyword>
<dbReference type="Proteomes" id="UP000233783">
    <property type="component" value="Unassembled WGS sequence"/>
</dbReference>
<organism evidence="2 4">
    <name type="scientific">Bifidobacterium pseudolongum subsp. globosum</name>
    <dbReference type="NCBI Taxonomy" id="1690"/>
    <lineage>
        <taxon>Bacteria</taxon>
        <taxon>Bacillati</taxon>
        <taxon>Actinomycetota</taxon>
        <taxon>Actinomycetes</taxon>
        <taxon>Bifidobacteriales</taxon>
        <taxon>Bifidobacteriaceae</taxon>
        <taxon>Bifidobacterium</taxon>
    </lineage>
</organism>